<dbReference type="Pfam" id="PF06985">
    <property type="entry name" value="HET"/>
    <property type="match status" value="1"/>
</dbReference>
<dbReference type="PANTHER" id="PTHR24148">
    <property type="entry name" value="ANKYRIN REPEAT DOMAIN-CONTAINING PROTEIN 39 HOMOLOG-RELATED"/>
    <property type="match status" value="1"/>
</dbReference>
<sequence length="705" mass="80814">MSDYSPMKYIYHPLSLSTVQGALALRLIHLHPSENFEKELQCELEEISVGPDQIADPYRDNENVVFAALSYTWGEPTFSKSLYVLADRKNNPAGEITITENLHAALKYLRRHDDTVVLWVDAVCINQSDIQERNSQVTQMATIYHVASEVLVWLGSESPFNDGQLCLDFFTRLGHCLFPIKEDSKSQRTLSTKSTIDHEVELFQKTTSPGVVNAFLERFWFTRLWVIQEIIFAKDLDVFCGRTSTSWFAVEYGLGKLLEMNRGQYTERSLTTIRVMSQIRNGRREVDPFYDLFRFSNFHCSDPKDRIYALLGVMDDDSWIDGPPVVSSTVDYTDSVENVYTRFAIERWKVERSKKGPVIRDRRTRKREVKGEKMRDSLMQMLILAAAYERSREMISRRSLPTWVPNWNAPLRFTPMAYSSRYDSSSYGVPFRDMEIVENVDLSKSILLFTGIAYDMVEITVPFEISSTEPKELVSQFLSVVSEFDQRYIQLHFANGGIYTPTKEELGKALAATIIANEELWEVGPEKTERKNFPQSFFRRLQASDYTPPAALDEWTGLSTLLNDMTRSRCLFATGKGYMGITTDEIKPNDIVCVLGGMKMPCILRTTRGEVAQIKDSVMIFPESRDFRDDETFKAYCKERDFSDPNKFQDNGTFKAYFDELSHGTDGHLTFDFIGDAYIHGLMDGNVAESLGSTMPDRCMMLPIV</sequence>
<evidence type="ECO:0000313" key="3">
    <source>
        <dbReference type="Proteomes" id="UP000800235"/>
    </source>
</evidence>
<evidence type="ECO:0000259" key="1">
    <source>
        <dbReference type="Pfam" id="PF06985"/>
    </source>
</evidence>
<dbReference type="InterPro" id="IPR052895">
    <property type="entry name" value="HetReg/Transcr_Mod"/>
</dbReference>
<dbReference type="AlphaFoldDB" id="A0A9P4U228"/>
<feature type="domain" description="Heterokaryon incompatibility" evidence="1">
    <location>
        <begin position="66"/>
        <end position="229"/>
    </location>
</feature>
<proteinExistence type="predicted"/>
<organism evidence="2 3">
    <name type="scientific">Tothia fuscella</name>
    <dbReference type="NCBI Taxonomy" id="1048955"/>
    <lineage>
        <taxon>Eukaryota</taxon>
        <taxon>Fungi</taxon>
        <taxon>Dikarya</taxon>
        <taxon>Ascomycota</taxon>
        <taxon>Pezizomycotina</taxon>
        <taxon>Dothideomycetes</taxon>
        <taxon>Pleosporomycetidae</taxon>
        <taxon>Venturiales</taxon>
        <taxon>Cylindrosympodiaceae</taxon>
        <taxon>Tothia</taxon>
    </lineage>
</organism>
<comment type="caution">
    <text evidence="2">The sequence shown here is derived from an EMBL/GenBank/DDBJ whole genome shotgun (WGS) entry which is preliminary data.</text>
</comment>
<dbReference type="PANTHER" id="PTHR24148:SF64">
    <property type="entry name" value="HETEROKARYON INCOMPATIBILITY DOMAIN-CONTAINING PROTEIN"/>
    <property type="match status" value="1"/>
</dbReference>
<dbReference type="Proteomes" id="UP000800235">
    <property type="component" value="Unassembled WGS sequence"/>
</dbReference>
<accession>A0A9P4U228</accession>
<dbReference type="InterPro" id="IPR010730">
    <property type="entry name" value="HET"/>
</dbReference>
<name>A0A9P4U228_9PEZI</name>
<keyword evidence="3" id="KW-1185">Reference proteome</keyword>
<evidence type="ECO:0000313" key="2">
    <source>
        <dbReference type="EMBL" id="KAF2434121.1"/>
    </source>
</evidence>
<protein>
    <submittedName>
        <fullName evidence="2">HET-domain-containing protein</fullName>
    </submittedName>
</protein>
<dbReference type="EMBL" id="MU007017">
    <property type="protein sequence ID" value="KAF2434121.1"/>
    <property type="molecule type" value="Genomic_DNA"/>
</dbReference>
<gene>
    <name evidence="2" type="ORF">EJ08DRAFT_493349</name>
</gene>
<dbReference type="OrthoDB" id="2157530at2759"/>
<reference evidence="2" key="1">
    <citation type="journal article" date="2020" name="Stud. Mycol.">
        <title>101 Dothideomycetes genomes: a test case for predicting lifestyles and emergence of pathogens.</title>
        <authorList>
            <person name="Haridas S."/>
            <person name="Albert R."/>
            <person name="Binder M."/>
            <person name="Bloem J."/>
            <person name="Labutti K."/>
            <person name="Salamov A."/>
            <person name="Andreopoulos B."/>
            <person name="Baker S."/>
            <person name="Barry K."/>
            <person name="Bills G."/>
            <person name="Bluhm B."/>
            <person name="Cannon C."/>
            <person name="Castanera R."/>
            <person name="Culley D."/>
            <person name="Daum C."/>
            <person name="Ezra D."/>
            <person name="Gonzalez J."/>
            <person name="Henrissat B."/>
            <person name="Kuo A."/>
            <person name="Liang C."/>
            <person name="Lipzen A."/>
            <person name="Lutzoni F."/>
            <person name="Magnuson J."/>
            <person name="Mondo S."/>
            <person name="Nolan M."/>
            <person name="Ohm R."/>
            <person name="Pangilinan J."/>
            <person name="Park H.-J."/>
            <person name="Ramirez L."/>
            <person name="Alfaro M."/>
            <person name="Sun H."/>
            <person name="Tritt A."/>
            <person name="Yoshinaga Y."/>
            <person name="Zwiers L.-H."/>
            <person name="Turgeon B."/>
            <person name="Goodwin S."/>
            <person name="Spatafora J."/>
            <person name="Crous P."/>
            <person name="Grigoriev I."/>
        </authorList>
    </citation>
    <scope>NUCLEOTIDE SEQUENCE</scope>
    <source>
        <strain evidence="2">CBS 130266</strain>
    </source>
</reference>